<dbReference type="EMBL" id="CAJOBJ010137977">
    <property type="protein sequence ID" value="CAF4750360.1"/>
    <property type="molecule type" value="Genomic_DNA"/>
</dbReference>
<dbReference type="Proteomes" id="UP000681720">
    <property type="component" value="Unassembled WGS sequence"/>
</dbReference>
<evidence type="ECO:0000313" key="2">
    <source>
        <dbReference type="EMBL" id="CAF4947846.1"/>
    </source>
</evidence>
<evidence type="ECO:0000313" key="3">
    <source>
        <dbReference type="Proteomes" id="UP000681720"/>
    </source>
</evidence>
<gene>
    <name evidence="1" type="ORF">GIL414_LOCUS45123</name>
    <name evidence="2" type="ORF">SMN809_LOCUS53963</name>
</gene>
<protein>
    <submittedName>
        <fullName evidence="1">Uncharacterized protein</fullName>
    </submittedName>
</protein>
<evidence type="ECO:0000313" key="1">
    <source>
        <dbReference type="EMBL" id="CAF4750360.1"/>
    </source>
</evidence>
<dbReference type="AlphaFoldDB" id="A0A8S3ASE4"/>
<proteinExistence type="predicted"/>
<dbReference type="Proteomes" id="UP000676336">
    <property type="component" value="Unassembled WGS sequence"/>
</dbReference>
<feature type="non-terminal residue" evidence="1">
    <location>
        <position position="50"/>
    </location>
</feature>
<comment type="caution">
    <text evidence="1">The sequence shown here is derived from an EMBL/GenBank/DDBJ whole genome shotgun (WGS) entry which is preliminary data.</text>
</comment>
<accession>A0A8S3ASE4</accession>
<reference evidence="1" key="1">
    <citation type="submission" date="2021-02" db="EMBL/GenBank/DDBJ databases">
        <authorList>
            <person name="Nowell W R."/>
        </authorList>
    </citation>
    <scope>NUCLEOTIDE SEQUENCE</scope>
</reference>
<organism evidence="1 3">
    <name type="scientific">Rotaria magnacalcarata</name>
    <dbReference type="NCBI Taxonomy" id="392030"/>
    <lineage>
        <taxon>Eukaryota</taxon>
        <taxon>Metazoa</taxon>
        <taxon>Spiralia</taxon>
        <taxon>Gnathifera</taxon>
        <taxon>Rotifera</taxon>
        <taxon>Eurotatoria</taxon>
        <taxon>Bdelloidea</taxon>
        <taxon>Philodinida</taxon>
        <taxon>Philodinidae</taxon>
        <taxon>Rotaria</taxon>
    </lineage>
</organism>
<dbReference type="EMBL" id="CAJOBI010186970">
    <property type="protein sequence ID" value="CAF4947846.1"/>
    <property type="molecule type" value="Genomic_DNA"/>
</dbReference>
<sequence>MSTKVHVKIISNFEHSDDTKETQEQSKLSAEDITLLGLLKTICLQNKCDE</sequence>
<name>A0A8S3ASE4_9BILA</name>